<proteinExistence type="predicted"/>
<feature type="compositionally biased region" description="Basic residues" evidence="1">
    <location>
        <begin position="76"/>
        <end position="85"/>
    </location>
</feature>
<reference evidence="2" key="1">
    <citation type="journal article" date="2021" name="bioRxiv">
        <title>Whole Genome Assembly and Annotation of Northern Wild Rice, Zizania palustris L., Supports a Whole Genome Duplication in the Zizania Genus.</title>
        <authorList>
            <person name="Haas M."/>
            <person name="Kono T."/>
            <person name="Macchietto M."/>
            <person name="Millas R."/>
            <person name="McGilp L."/>
            <person name="Shao M."/>
            <person name="Duquette J."/>
            <person name="Hirsch C.N."/>
            <person name="Kimball J."/>
        </authorList>
    </citation>
    <scope>NUCLEOTIDE SEQUENCE</scope>
    <source>
        <tissue evidence="2">Fresh leaf tissue</tissue>
    </source>
</reference>
<keyword evidence="3" id="KW-1185">Reference proteome</keyword>
<feature type="compositionally biased region" description="Basic and acidic residues" evidence="1">
    <location>
        <begin position="45"/>
        <end position="62"/>
    </location>
</feature>
<dbReference type="AlphaFoldDB" id="A0A8J6C3D1"/>
<dbReference type="Proteomes" id="UP000729402">
    <property type="component" value="Unassembled WGS sequence"/>
</dbReference>
<evidence type="ECO:0000313" key="2">
    <source>
        <dbReference type="EMBL" id="KAG8100480.1"/>
    </source>
</evidence>
<sequence>MYSMGRSSACYRMAPRQPTSTSIGDAAESQSTSGQAVSTRRRMRREGCLLEKGGRLDGEKHGQNAVEIRVDGGAGGRRRGGAAVS</sequence>
<organism evidence="2 3">
    <name type="scientific">Zizania palustris</name>
    <name type="common">Northern wild rice</name>
    <dbReference type="NCBI Taxonomy" id="103762"/>
    <lineage>
        <taxon>Eukaryota</taxon>
        <taxon>Viridiplantae</taxon>
        <taxon>Streptophyta</taxon>
        <taxon>Embryophyta</taxon>
        <taxon>Tracheophyta</taxon>
        <taxon>Spermatophyta</taxon>
        <taxon>Magnoliopsida</taxon>
        <taxon>Liliopsida</taxon>
        <taxon>Poales</taxon>
        <taxon>Poaceae</taxon>
        <taxon>BOP clade</taxon>
        <taxon>Oryzoideae</taxon>
        <taxon>Oryzeae</taxon>
        <taxon>Zizaniinae</taxon>
        <taxon>Zizania</taxon>
    </lineage>
</organism>
<name>A0A8J6C3D1_ZIZPA</name>
<reference evidence="2" key="2">
    <citation type="submission" date="2021-02" db="EMBL/GenBank/DDBJ databases">
        <authorList>
            <person name="Kimball J.A."/>
            <person name="Haas M.W."/>
            <person name="Macchietto M."/>
            <person name="Kono T."/>
            <person name="Duquette J."/>
            <person name="Shao M."/>
        </authorList>
    </citation>
    <scope>NUCLEOTIDE SEQUENCE</scope>
    <source>
        <tissue evidence="2">Fresh leaf tissue</tissue>
    </source>
</reference>
<gene>
    <name evidence="2" type="ORF">GUJ93_ZPchr0013g37535</name>
</gene>
<feature type="compositionally biased region" description="Polar residues" evidence="1">
    <location>
        <begin position="17"/>
        <end position="38"/>
    </location>
</feature>
<protein>
    <submittedName>
        <fullName evidence="2">Uncharacterized protein</fullName>
    </submittedName>
</protein>
<evidence type="ECO:0000256" key="1">
    <source>
        <dbReference type="SAM" id="MobiDB-lite"/>
    </source>
</evidence>
<accession>A0A8J6C3D1</accession>
<feature type="region of interest" description="Disordered" evidence="1">
    <location>
        <begin position="1"/>
        <end position="85"/>
    </location>
</feature>
<dbReference type="EMBL" id="JAAALK010000079">
    <property type="protein sequence ID" value="KAG8100480.1"/>
    <property type="molecule type" value="Genomic_DNA"/>
</dbReference>
<comment type="caution">
    <text evidence="2">The sequence shown here is derived from an EMBL/GenBank/DDBJ whole genome shotgun (WGS) entry which is preliminary data.</text>
</comment>
<evidence type="ECO:0000313" key="3">
    <source>
        <dbReference type="Proteomes" id="UP000729402"/>
    </source>
</evidence>